<dbReference type="AlphaFoldDB" id="A0A943GME3"/>
<sequence length="364" mass="41293">MDQRKILVVGMTDNPGGIETLLLNVMASARDDGYKFDFIANVPELAFENEIKSLGSEVFHICSRHNNRFRFYSDLKVIFQEHASQYYAVWENANSLANIDYLIYAKRYGIPIRIMHAHNSRNSEGMIRGTLHGVNRMRVKNIATHFWSVSDEASEWFFGKSYKSLPNYKVITNAIDTKRFAFSDDIRFSLRDQLNIPMSAVVFGNVGRLHAQKNQSFAIDIFAAYNRINPDSRFLILGKGELEEELKKQAVHLGIDDKVVFMGAVDNSKPFYDIMDLFLFPSQFEGLPIALLEAQANGLPCLISDSISSSANVNNNIIGLSLHEPIDRWVDRCCDLVECGRNAYPEICESKYDISNLSGIFSEL</sequence>
<comment type="caution">
    <text evidence="2">The sequence shown here is derived from an EMBL/GenBank/DDBJ whole genome shotgun (WGS) entry which is preliminary data.</text>
</comment>
<organism evidence="2 3">
    <name type="scientific">Collinsella intestinalis</name>
    <dbReference type="NCBI Taxonomy" id="147207"/>
    <lineage>
        <taxon>Bacteria</taxon>
        <taxon>Bacillati</taxon>
        <taxon>Actinomycetota</taxon>
        <taxon>Coriobacteriia</taxon>
        <taxon>Coriobacteriales</taxon>
        <taxon>Coriobacteriaceae</taxon>
        <taxon>Collinsella</taxon>
    </lineage>
</organism>
<dbReference type="InterPro" id="IPR001296">
    <property type="entry name" value="Glyco_trans_1"/>
</dbReference>
<evidence type="ECO:0000313" key="2">
    <source>
        <dbReference type="EMBL" id="MBS5146500.1"/>
    </source>
</evidence>
<keyword evidence="2" id="KW-0328">Glycosyltransferase</keyword>
<dbReference type="Proteomes" id="UP000738879">
    <property type="component" value="Unassembled WGS sequence"/>
</dbReference>
<reference evidence="2" key="1">
    <citation type="submission" date="2021-02" db="EMBL/GenBank/DDBJ databases">
        <title>Infant gut strain persistence is associated with maternal origin, phylogeny, and functional potential including surface adhesion and iron acquisition.</title>
        <authorList>
            <person name="Lou Y.C."/>
        </authorList>
    </citation>
    <scope>NUCLEOTIDE SEQUENCE</scope>
    <source>
        <strain evidence="2">L3_128_245G1_dasL3_128_245G1_concoct_49</strain>
    </source>
</reference>
<evidence type="ECO:0000259" key="1">
    <source>
        <dbReference type="Pfam" id="PF00534"/>
    </source>
</evidence>
<dbReference type="PANTHER" id="PTHR45947">
    <property type="entry name" value="SULFOQUINOVOSYL TRANSFERASE SQD2"/>
    <property type="match status" value="1"/>
</dbReference>
<protein>
    <submittedName>
        <fullName evidence="2">Glycosyltransferase</fullName>
        <ecNumber evidence="2">2.4.-.-</ecNumber>
    </submittedName>
</protein>
<dbReference type="GO" id="GO:0016757">
    <property type="term" value="F:glycosyltransferase activity"/>
    <property type="evidence" value="ECO:0007669"/>
    <property type="project" value="UniProtKB-KW"/>
</dbReference>
<evidence type="ECO:0000313" key="3">
    <source>
        <dbReference type="Proteomes" id="UP000738879"/>
    </source>
</evidence>
<name>A0A943GME3_9ACTN</name>
<dbReference type="Pfam" id="PF00534">
    <property type="entry name" value="Glycos_transf_1"/>
    <property type="match status" value="1"/>
</dbReference>
<dbReference type="InterPro" id="IPR050194">
    <property type="entry name" value="Glycosyltransferase_grp1"/>
</dbReference>
<dbReference type="Gene3D" id="3.40.50.2000">
    <property type="entry name" value="Glycogen Phosphorylase B"/>
    <property type="match status" value="2"/>
</dbReference>
<dbReference type="SUPFAM" id="SSF53756">
    <property type="entry name" value="UDP-Glycosyltransferase/glycogen phosphorylase"/>
    <property type="match status" value="1"/>
</dbReference>
<dbReference type="RefSeq" id="WP_278541011.1">
    <property type="nucleotide sequence ID" value="NZ_CAJLDC010000004.1"/>
</dbReference>
<proteinExistence type="predicted"/>
<feature type="domain" description="Glycosyl transferase family 1" evidence="1">
    <location>
        <begin position="190"/>
        <end position="333"/>
    </location>
</feature>
<dbReference type="EMBL" id="JAGZJA010000002">
    <property type="protein sequence ID" value="MBS5146500.1"/>
    <property type="molecule type" value="Genomic_DNA"/>
</dbReference>
<dbReference type="EC" id="2.4.-.-" evidence="2"/>
<gene>
    <name evidence="2" type="ORF">KHY67_02170</name>
</gene>
<dbReference type="PANTHER" id="PTHR45947:SF3">
    <property type="entry name" value="SULFOQUINOVOSYL TRANSFERASE SQD2"/>
    <property type="match status" value="1"/>
</dbReference>
<keyword evidence="2" id="KW-0808">Transferase</keyword>
<accession>A0A943GME3</accession>